<name>A0A0K2UCR2_LEPSM</name>
<sequence>DRACFNPSKNDNINIKIQGSIFFNRSLVHLRTCRSTNVTALLVSFTSRPVQYNDDHTRLETLYIYIYYETV</sequence>
<proteinExistence type="predicted"/>
<dbReference type="AlphaFoldDB" id="A0A0K2UCR2"/>
<evidence type="ECO:0000313" key="1">
    <source>
        <dbReference type="EMBL" id="CDW35742.1"/>
    </source>
</evidence>
<protein>
    <submittedName>
        <fullName evidence="1">Uncharacterized protein</fullName>
    </submittedName>
</protein>
<organism evidence="1">
    <name type="scientific">Lepeophtheirus salmonis</name>
    <name type="common">Salmon louse</name>
    <name type="synonym">Caligus salmonis</name>
    <dbReference type="NCBI Taxonomy" id="72036"/>
    <lineage>
        <taxon>Eukaryota</taxon>
        <taxon>Metazoa</taxon>
        <taxon>Ecdysozoa</taxon>
        <taxon>Arthropoda</taxon>
        <taxon>Crustacea</taxon>
        <taxon>Multicrustacea</taxon>
        <taxon>Hexanauplia</taxon>
        <taxon>Copepoda</taxon>
        <taxon>Siphonostomatoida</taxon>
        <taxon>Caligidae</taxon>
        <taxon>Lepeophtheirus</taxon>
    </lineage>
</organism>
<accession>A0A0K2UCR2</accession>
<feature type="non-terminal residue" evidence="1">
    <location>
        <position position="1"/>
    </location>
</feature>
<reference evidence="1" key="1">
    <citation type="submission" date="2014-05" db="EMBL/GenBank/DDBJ databases">
        <authorList>
            <person name="Chronopoulou M."/>
        </authorList>
    </citation>
    <scope>NUCLEOTIDE SEQUENCE</scope>
    <source>
        <tissue evidence="1">Whole organism</tissue>
    </source>
</reference>
<dbReference type="EMBL" id="HACA01018381">
    <property type="protein sequence ID" value="CDW35742.1"/>
    <property type="molecule type" value="Transcribed_RNA"/>
</dbReference>